<dbReference type="PANTHER" id="PTHR33452">
    <property type="entry name" value="OXIDOREDUCTASE CATD-RELATED"/>
    <property type="match status" value="1"/>
</dbReference>
<evidence type="ECO:0000256" key="4">
    <source>
        <dbReference type="ARBA" id="ARBA00022692"/>
    </source>
</evidence>
<proteinExistence type="inferred from homology"/>
<keyword evidence="5 7" id="KW-1133">Transmembrane helix</keyword>
<organism evidence="8 9">
    <name type="scientific">Legionella israelensis</name>
    <dbReference type="NCBI Taxonomy" id="454"/>
    <lineage>
        <taxon>Bacteria</taxon>
        <taxon>Pseudomonadati</taxon>
        <taxon>Pseudomonadota</taxon>
        <taxon>Gammaproteobacteria</taxon>
        <taxon>Legionellales</taxon>
        <taxon>Legionellaceae</taxon>
        <taxon>Legionella</taxon>
    </lineage>
</organism>
<evidence type="ECO:0000256" key="3">
    <source>
        <dbReference type="ARBA" id="ARBA00022475"/>
    </source>
</evidence>
<sequence length="156" mass="17878">MKKCIARTYELTDKGFDYIAPLFILLVRLYLAQVFFMAGLTKIANWDSTIFLFENEYAVPLLSPAIAAYLGTIAELVLPVLIVLGIGSRWMILVFFIYNLVAMFSYSFLWTPDGSVGLTDHIQWGLLILMLLCTGFGKFSLDYLIRRFYLKMDKSE</sequence>
<dbReference type="Pfam" id="PF07681">
    <property type="entry name" value="DoxX"/>
    <property type="match status" value="1"/>
</dbReference>
<dbReference type="EMBL" id="CP038254">
    <property type="protein sequence ID" value="QBR84069.1"/>
    <property type="molecule type" value="Genomic_DNA"/>
</dbReference>
<evidence type="ECO:0000313" key="9">
    <source>
        <dbReference type="Proteomes" id="UP000295517"/>
    </source>
</evidence>
<evidence type="ECO:0000256" key="7">
    <source>
        <dbReference type="SAM" id="Phobius"/>
    </source>
</evidence>
<feature type="transmembrane region" description="Helical" evidence="7">
    <location>
        <begin position="61"/>
        <end position="83"/>
    </location>
</feature>
<evidence type="ECO:0000256" key="2">
    <source>
        <dbReference type="ARBA" id="ARBA00006679"/>
    </source>
</evidence>
<dbReference type="AlphaFoldDB" id="A0AAX1EGW5"/>
<feature type="transmembrane region" description="Helical" evidence="7">
    <location>
        <begin position="90"/>
        <end position="110"/>
    </location>
</feature>
<evidence type="ECO:0000256" key="6">
    <source>
        <dbReference type="ARBA" id="ARBA00023136"/>
    </source>
</evidence>
<comment type="similarity">
    <text evidence="2">Belongs to the DoxX family.</text>
</comment>
<keyword evidence="3" id="KW-1003">Cell membrane</keyword>
<evidence type="ECO:0000313" key="8">
    <source>
        <dbReference type="EMBL" id="QBR84069.1"/>
    </source>
</evidence>
<protein>
    <submittedName>
        <fullName evidence="8">DoxX family protein</fullName>
    </submittedName>
</protein>
<feature type="transmembrane region" description="Helical" evidence="7">
    <location>
        <begin position="122"/>
        <end position="145"/>
    </location>
</feature>
<keyword evidence="4 7" id="KW-0812">Transmembrane</keyword>
<keyword evidence="6 7" id="KW-0472">Membrane</keyword>
<evidence type="ECO:0000256" key="1">
    <source>
        <dbReference type="ARBA" id="ARBA00004651"/>
    </source>
</evidence>
<dbReference type="GO" id="GO:0005886">
    <property type="term" value="C:plasma membrane"/>
    <property type="evidence" value="ECO:0007669"/>
    <property type="project" value="UniProtKB-SubCell"/>
</dbReference>
<dbReference type="Proteomes" id="UP000295517">
    <property type="component" value="Chromosome"/>
</dbReference>
<feature type="transmembrane region" description="Helical" evidence="7">
    <location>
        <begin position="20"/>
        <end position="41"/>
    </location>
</feature>
<dbReference type="PANTHER" id="PTHR33452:SF1">
    <property type="entry name" value="INNER MEMBRANE PROTEIN YPHA-RELATED"/>
    <property type="match status" value="1"/>
</dbReference>
<accession>A0AAX1EGW5</accession>
<dbReference type="InterPro" id="IPR051907">
    <property type="entry name" value="DoxX-like_oxidoreductase"/>
</dbReference>
<name>A0AAX1EGW5_9GAMM</name>
<dbReference type="RefSeq" id="WP_135060333.1">
    <property type="nucleotide sequence ID" value="NZ_CP038254.1"/>
</dbReference>
<comment type="subcellular location">
    <subcellularLocation>
        <location evidence="1">Cell membrane</location>
        <topology evidence="1">Multi-pass membrane protein</topology>
    </subcellularLocation>
</comment>
<reference evidence="8 9" key="1">
    <citation type="submission" date="2019-03" db="EMBL/GenBank/DDBJ databases">
        <title>Diverse conjugative elements silence natural transformation in Legionella species.</title>
        <authorList>
            <person name="Durieux I."/>
            <person name="Ginevra C."/>
            <person name="Attaiech L."/>
            <person name="Picq K."/>
            <person name="Juan P.A."/>
            <person name="Jarraud S."/>
            <person name="Charpentier X."/>
        </authorList>
    </citation>
    <scope>NUCLEOTIDE SEQUENCE [LARGE SCALE GENOMIC DNA]</scope>
    <source>
        <strain evidence="8 9">HL-0427-4011</strain>
    </source>
</reference>
<gene>
    <name evidence="8" type="ORF">E3983_06700</name>
</gene>
<dbReference type="InterPro" id="IPR032808">
    <property type="entry name" value="DoxX"/>
</dbReference>
<evidence type="ECO:0000256" key="5">
    <source>
        <dbReference type="ARBA" id="ARBA00022989"/>
    </source>
</evidence>